<dbReference type="InterPro" id="IPR011032">
    <property type="entry name" value="GroES-like_sf"/>
</dbReference>
<feature type="domain" description="Alcohol dehydrogenase-like C-terminal" evidence="2">
    <location>
        <begin position="174"/>
        <end position="306"/>
    </location>
</feature>
<dbReference type="OrthoDB" id="809632at2759"/>
<dbReference type="Gene3D" id="3.40.50.720">
    <property type="entry name" value="NAD(P)-binding Rossmann-like Domain"/>
    <property type="match status" value="1"/>
</dbReference>
<dbReference type="Gene3D" id="3.90.180.10">
    <property type="entry name" value="Medium-chain alcohol dehydrogenases, catalytic domain"/>
    <property type="match status" value="1"/>
</dbReference>
<evidence type="ECO:0000256" key="1">
    <source>
        <dbReference type="ARBA" id="ARBA00023002"/>
    </source>
</evidence>
<dbReference type="PANTHER" id="PTHR43205:SF7">
    <property type="entry name" value="PROSTAGLANDIN REDUCTASE 1"/>
    <property type="match status" value="1"/>
</dbReference>
<dbReference type="FunFam" id="3.40.50.720:FF:000121">
    <property type="entry name" value="Prostaglandin reductase 2"/>
    <property type="match status" value="1"/>
</dbReference>
<evidence type="ECO:0000313" key="5">
    <source>
        <dbReference type="Proteomes" id="UP000027138"/>
    </source>
</evidence>
<dbReference type="InterPro" id="IPR041694">
    <property type="entry name" value="ADH_N_2"/>
</dbReference>
<dbReference type="Pfam" id="PF00107">
    <property type="entry name" value="ADH_zinc_N"/>
    <property type="match status" value="1"/>
</dbReference>
<evidence type="ECO:0000313" key="4">
    <source>
        <dbReference type="EMBL" id="KDP42332.1"/>
    </source>
</evidence>
<dbReference type="InterPro" id="IPR013149">
    <property type="entry name" value="ADH-like_C"/>
</dbReference>
<name>A0A067L1P2_JATCU</name>
<evidence type="ECO:0000259" key="3">
    <source>
        <dbReference type="Pfam" id="PF16884"/>
    </source>
</evidence>
<evidence type="ECO:0008006" key="6">
    <source>
        <dbReference type="Google" id="ProtNLM"/>
    </source>
</evidence>
<organism evidence="4 5">
    <name type="scientific">Jatropha curcas</name>
    <name type="common">Barbados nut</name>
    <dbReference type="NCBI Taxonomy" id="180498"/>
    <lineage>
        <taxon>Eukaryota</taxon>
        <taxon>Viridiplantae</taxon>
        <taxon>Streptophyta</taxon>
        <taxon>Embryophyta</taxon>
        <taxon>Tracheophyta</taxon>
        <taxon>Spermatophyta</taxon>
        <taxon>Magnoliopsida</taxon>
        <taxon>eudicotyledons</taxon>
        <taxon>Gunneridae</taxon>
        <taxon>Pentapetalae</taxon>
        <taxon>rosids</taxon>
        <taxon>fabids</taxon>
        <taxon>Malpighiales</taxon>
        <taxon>Euphorbiaceae</taxon>
        <taxon>Crotonoideae</taxon>
        <taxon>Jatropheae</taxon>
        <taxon>Jatropha</taxon>
    </lineage>
</organism>
<reference evidence="4 5" key="1">
    <citation type="journal article" date="2014" name="PLoS ONE">
        <title>Global Analysis of Gene Expression Profiles in Physic Nut (Jatropha curcas L.) Seedlings Exposed to Salt Stress.</title>
        <authorList>
            <person name="Zhang L."/>
            <person name="Zhang C."/>
            <person name="Wu P."/>
            <person name="Chen Y."/>
            <person name="Li M."/>
            <person name="Jiang H."/>
            <person name="Wu G."/>
        </authorList>
    </citation>
    <scope>NUCLEOTIDE SEQUENCE [LARGE SCALE GENOMIC DNA]</scope>
    <source>
        <strain evidence="5">cv. GZQX0401</strain>
        <tissue evidence="4">Young leaves</tissue>
    </source>
</reference>
<proteinExistence type="predicted"/>
<keyword evidence="5" id="KW-1185">Reference proteome</keyword>
<evidence type="ECO:0000259" key="2">
    <source>
        <dbReference type="Pfam" id="PF00107"/>
    </source>
</evidence>
<keyword evidence="1" id="KW-0560">Oxidoreductase</keyword>
<dbReference type="InterPro" id="IPR045010">
    <property type="entry name" value="MDR_fam"/>
</dbReference>
<sequence length="352" mass="39110">MPGANEETVSNKQVIFKNYANTRYPEESDMYLSSNLIKLQVPEGSNGVLVKNLYLSCDRYMRNLMKTVTLSLDFPVYKPGSPLYGYGVAKVIDSRHPEFKKGDLVWGITTWEEYSHIATPTPKTLFKINPTDDLPLSYYLGILGMPGITAYVGFNEIGAPKKGEYVFVSAASGAIGQIVGQLAKLAGCYVVGSAGSKEKVYLLKNKLGFDEAFNYNEEQGLGAALKRCFPQGIDLYFDMVGGKMLDSVLPNMRRHKRIVICAMLSQENLEQHEGIHNLIEVVLKRIHIKGFVVSEYYHLFPKYLKMVLPNVKEGTITYLEDIANGLESCPAALVGVLTGQNARKQVVKIADE</sequence>
<accession>A0A067L1P2</accession>
<dbReference type="SUPFAM" id="SSF51735">
    <property type="entry name" value="NAD(P)-binding Rossmann-fold domains"/>
    <property type="match status" value="1"/>
</dbReference>
<dbReference type="EMBL" id="KK914304">
    <property type="protein sequence ID" value="KDP42332.1"/>
    <property type="molecule type" value="Genomic_DNA"/>
</dbReference>
<feature type="domain" description="Oxidoreductase N-terminal" evidence="3">
    <location>
        <begin position="38"/>
        <end position="118"/>
    </location>
</feature>
<dbReference type="Proteomes" id="UP000027138">
    <property type="component" value="Unassembled WGS sequence"/>
</dbReference>
<dbReference type="PANTHER" id="PTHR43205">
    <property type="entry name" value="PROSTAGLANDIN REDUCTASE"/>
    <property type="match status" value="1"/>
</dbReference>
<protein>
    <recommendedName>
        <fullName evidence="6">Enoyl reductase (ER) domain-containing protein</fullName>
    </recommendedName>
</protein>
<gene>
    <name evidence="4" type="ORF">JCGZ_02805</name>
</gene>
<dbReference type="GO" id="GO:0032440">
    <property type="term" value="F:2-alkenal reductase [NAD(P)H] activity"/>
    <property type="evidence" value="ECO:0007669"/>
    <property type="project" value="TreeGrafter"/>
</dbReference>
<dbReference type="Pfam" id="PF16884">
    <property type="entry name" value="ADH_N_2"/>
    <property type="match status" value="1"/>
</dbReference>
<dbReference type="InterPro" id="IPR036291">
    <property type="entry name" value="NAD(P)-bd_dom_sf"/>
</dbReference>
<dbReference type="SUPFAM" id="SSF50129">
    <property type="entry name" value="GroES-like"/>
    <property type="match status" value="1"/>
</dbReference>
<dbReference type="AlphaFoldDB" id="A0A067L1P2"/>